<dbReference type="Pfam" id="PF09093">
    <property type="entry name" value="Lyase_catalyt"/>
    <property type="match status" value="1"/>
</dbReference>
<keyword evidence="5" id="KW-0732">Signal</keyword>
<dbReference type="InterPro" id="IPR011013">
    <property type="entry name" value="Gal_mutarotase_sf_dom"/>
</dbReference>
<dbReference type="Gene3D" id="1.50.10.100">
    <property type="entry name" value="Chondroitin AC/alginate lyase"/>
    <property type="match status" value="1"/>
</dbReference>
<feature type="domain" description="Polysaccharide lyase family 8 central" evidence="6">
    <location>
        <begin position="573"/>
        <end position="829"/>
    </location>
</feature>
<keyword evidence="10" id="KW-1185">Reference proteome</keyword>
<dbReference type="Pfam" id="PF02278">
    <property type="entry name" value="Lyase_8"/>
    <property type="match status" value="1"/>
</dbReference>
<dbReference type="Gene3D" id="2.70.98.10">
    <property type="match status" value="1"/>
</dbReference>
<dbReference type="InterPro" id="IPR008979">
    <property type="entry name" value="Galactose-bd-like_sf"/>
</dbReference>
<dbReference type="PANTHER" id="PTHR37322:SF3">
    <property type="entry name" value="CHONDROITIN SULFATE ABC EXOLYASE"/>
    <property type="match status" value="1"/>
</dbReference>
<dbReference type="EMBL" id="CP032094">
    <property type="protein sequence ID" value="AXY02465.1"/>
    <property type="molecule type" value="Genomic_DNA"/>
</dbReference>
<evidence type="ECO:0000259" key="7">
    <source>
        <dbReference type="Pfam" id="PF09092"/>
    </source>
</evidence>
<keyword evidence="3" id="KW-0119">Carbohydrate metabolism</keyword>
<dbReference type="InterPro" id="IPR011071">
    <property type="entry name" value="Lyase_8-like_C"/>
</dbReference>
<evidence type="ECO:0000259" key="6">
    <source>
        <dbReference type="Pfam" id="PF02278"/>
    </source>
</evidence>
<dbReference type="PIRSF" id="PIRSF034515">
    <property type="entry name" value="Chondroitinase"/>
    <property type="match status" value="1"/>
</dbReference>
<dbReference type="InterPro" id="IPR008929">
    <property type="entry name" value="Chondroitin_lyas"/>
</dbReference>
<evidence type="ECO:0000256" key="3">
    <source>
        <dbReference type="PIRNR" id="PIRNR034515"/>
    </source>
</evidence>
<dbReference type="InterPro" id="IPR039174">
    <property type="entry name" value="Chondroitin_ABC_lyase"/>
</dbReference>
<feature type="domain" description="Lyase catalytic" evidence="8">
    <location>
        <begin position="194"/>
        <end position="548"/>
    </location>
</feature>
<evidence type="ECO:0000313" key="10">
    <source>
        <dbReference type="Proteomes" id="UP000262832"/>
    </source>
</evidence>
<dbReference type="PANTHER" id="PTHR37322">
    <property type="match status" value="1"/>
</dbReference>
<comment type="function">
    <text evidence="3">Broad-specificity glycosaminoglycan lyase.</text>
</comment>
<dbReference type="Proteomes" id="UP000262832">
    <property type="component" value="Chromosome II"/>
</dbReference>
<organism evidence="9 10">
    <name type="scientific">Vibrio alfacsensis</name>
    <dbReference type="NCBI Taxonomy" id="1074311"/>
    <lineage>
        <taxon>Bacteria</taxon>
        <taxon>Pseudomonadati</taxon>
        <taxon>Pseudomonadota</taxon>
        <taxon>Gammaproteobacteria</taxon>
        <taxon>Vibrionales</taxon>
        <taxon>Vibrionaceae</taxon>
        <taxon>Vibrio</taxon>
    </lineage>
</organism>
<reference evidence="9 10" key="1">
    <citation type="submission" date="2018-08" db="EMBL/GenBank/DDBJ databases">
        <title>Genomic taxonomy of the Vibrionaceae family.</title>
        <authorList>
            <person name="Gomez-Gil B."/>
            <person name="Tanaka M."/>
            <person name="Sawabe T."/>
            <person name="Enciso-Ibarra K."/>
        </authorList>
    </citation>
    <scope>NUCLEOTIDE SEQUENCE [LARGE SCALE GENOMIC DNA]</scope>
    <source>
        <strain evidence="9 10">CAIM 1831</strain>
    </source>
</reference>
<protein>
    <recommendedName>
        <fullName evidence="3">Chondroitin sulfate ABC lyase</fullName>
    </recommendedName>
    <alternativeName>
        <fullName evidence="3">Chondroitin ABC eliminase</fullName>
    </alternativeName>
    <alternativeName>
        <fullName evidence="3">Chondroitin ABC lyase</fullName>
    </alternativeName>
    <alternativeName>
        <fullName evidence="3">Chondroitinase ABC</fullName>
    </alternativeName>
</protein>
<name>A0ABM6YXZ7_9VIBR</name>
<sequence>MKIKLLSILVLSALSTGAMATAPVIYSFEDGVPSWVTSDGEVSSSTKRSINGDHSLFWKFNAGDTLTLTQNIDRINDTSSEVQVITFWMYNENPIKEPIWLVITDATGMTRSTEKIGINFTGWRNVTLSLGKDMSMAFNKDIAKIEFQAPTSTSGALYIDRLMFAMDDDRYQWSDDQVTTRFPVEEIDYELELEPVSSDQIQKAQEIRTRLVNSIVTGSPDIASLEKNFKQFEITKTGDKISGKHLITDKQLRPYNFGFTDKETERPLICEYAVLGESSDQTCLTKGYAKLMLDLAKAYNDENNQGDKDRIAEMYILMSEHMFDQGFVRGSALGTTHHWGYSGRWWYLSALLMEKPLHDSNLLETTYDALTWFSREFRDRGFEMKVTNSSTDMDYFNTLAQQQLSLILLNPNDKERIALLKKFSKFLSGTIDRPIPAYNDGFRPDGTAWRHKGNYPGYSFPAFESLGSLAYIMRGDFGISKPALDIVKKSMITGWISSNPYVPLGLAGRHPFDTLTYKRYSNGLKALALSYENVDEELAAIYLQMSGKTEADSVTIFGKPIKPAALPEGSWSFNGGAYSIHRYDDRMAVFKGYNQDVWASEIYTADNRFGRYQSHGSVHVIPFGGVGDRPDRMGFQQEGWDWNRNPNATTIWLPLSLLESPSDSTVMMLSKEGYAGSTSLENKHTLFGMKHKDSDRTNYEPTFVWNKYVMATDKFIYLTGNNISNDETRYNTETTLFQIGIQTGKGVVINGKQYSSMTKSPVELKSGDWIIDDNGVGYYLVDVDNTYFKRERQESKDDKTEKPTYGDFSVAWINHGHAPEKANYEYIMVMDTNPSEMSAIAKEMKALPRFETLKSNEYHAVLHDKYENIYGYTTFDETEIEAGYLAHIDKPAQILTRVDAKKSEMYISASSLSLNFEKIVQDNGNLLPHPDNAWVPQDISFTVKGLWDLTSGDAEIRHESEDTVVTITSEFGMSKEITLSTDEIPMTPLEPAKPVVPEVPDSDGKSGGSTAPLVMLSLMSLGLFRKRK</sequence>
<evidence type="ECO:0000256" key="2">
    <source>
        <dbReference type="ARBA" id="ARBA00023239"/>
    </source>
</evidence>
<dbReference type="SUPFAM" id="SSF49785">
    <property type="entry name" value="Galactose-binding domain-like"/>
    <property type="match status" value="1"/>
</dbReference>
<dbReference type="InterPro" id="IPR003159">
    <property type="entry name" value="Lyase_8_central_dom"/>
</dbReference>
<gene>
    <name evidence="9" type="ORF">D1115_15465</name>
</gene>
<dbReference type="SUPFAM" id="SSF49863">
    <property type="entry name" value="Hyaluronate lyase-like, C-terminal domain"/>
    <property type="match status" value="1"/>
</dbReference>
<dbReference type="Gene3D" id="2.60.120.430">
    <property type="entry name" value="Galactose-binding lectin"/>
    <property type="match status" value="1"/>
</dbReference>
<evidence type="ECO:0000256" key="5">
    <source>
        <dbReference type="SAM" id="SignalP"/>
    </source>
</evidence>
<dbReference type="Pfam" id="PF09092">
    <property type="entry name" value="Lyase_N"/>
    <property type="match status" value="1"/>
</dbReference>
<dbReference type="SUPFAM" id="SSF48230">
    <property type="entry name" value="Chondroitin AC/alginate lyase"/>
    <property type="match status" value="1"/>
</dbReference>
<evidence type="ECO:0000256" key="1">
    <source>
        <dbReference type="ARBA" id="ARBA00006699"/>
    </source>
</evidence>
<proteinExistence type="inferred from homology"/>
<accession>A0ABM6YXZ7</accession>
<dbReference type="Gene3D" id="2.60.220.10">
    <property type="entry name" value="Polysaccharide lyase family 8-like, C-terminal"/>
    <property type="match status" value="1"/>
</dbReference>
<feature type="domain" description="Lyase N-terminal" evidence="7">
    <location>
        <begin position="25"/>
        <end position="179"/>
    </location>
</feature>
<feature type="signal peptide" evidence="5">
    <location>
        <begin position="1"/>
        <end position="20"/>
    </location>
</feature>
<feature type="chain" id="PRO_5047238230" description="Chondroitin sulfate ABC lyase" evidence="5">
    <location>
        <begin position="21"/>
        <end position="1028"/>
    </location>
</feature>
<evidence type="ECO:0000313" key="9">
    <source>
        <dbReference type="EMBL" id="AXY02465.1"/>
    </source>
</evidence>
<evidence type="ECO:0000256" key="4">
    <source>
        <dbReference type="SAM" id="MobiDB-lite"/>
    </source>
</evidence>
<dbReference type="RefSeq" id="WP_128812380.1">
    <property type="nucleotide sequence ID" value="NZ_CP032094.1"/>
</dbReference>
<dbReference type="InterPro" id="IPR015177">
    <property type="entry name" value="Lyase_catalyt"/>
</dbReference>
<evidence type="ECO:0000259" key="8">
    <source>
        <dbReference type="Pfam" id="PF09093"/>
    </source>
</evidence>
<keyword evidence="2 3" id="KW-0456">Lyase</keyword>
<feature type="region of interest" description="Disordered" evidence="4">
    <location>
        <begin position="985"/>
        <end position="1010"/>
    </location>
</feature>
<dbReference type="SUPFAM" id="SSF74650">
    <property type="entry name" value="Galactose mutarotase-like"/>
    <property type="match status" value="1"/>
</dbReference>
<dbReference type="InterPro" id="IPR024200">
    <property type="entry name" value="Chondroitinase_ABC_I"/>
</dbReference>
<dbReference type="InterPro" id="IPR015176">
    <property type="entry name" value="Lyase_N"/>
</dbReference>
<dbReference type="InterPro" id="IPR014718">
    <property type="entry name" value="GH-type_carb-bd"/>
</dbReference>
<comment type="similarity">
    <text evidence="1 3">Belongs to the polysaccharide lyase 8 family.</text>
</comment>